<dbReference type="InterPro" id="IPR029047">
    <property type="entry name" value="HSP70_peptide-bd_sf"/>
</dbReference>
<dbReference type="FunFam" id="3.30.420.40:FF:000545">
    <property type="entry name" value="Endoplasmic reticulum chaperone BiP"/>
    <property type="match status" value="1"/>
</dbReference>
<protein>
    <submittedName>
        <fullName evidence="4">78 kDa glucose-regulated protein</fullName>
    </submittedName>
</protein>
<dbReference type="InterPro" id="IPR013126">
    <property type="entry name" value="Hsp_70_fam"/>
</dbReference>
<dbReference type="GO" id="GO:0140662">
    <property type="term" value="F:ATP-dependent protein folding chaperone"/>
    <property type="evidence" value="ECO:0007669"/>
    <property type="project" value="InterPro"/>
</dbReference>
<accession>K1QZE9</accession>
<dbReference type="Gene3D" id="3.90.640.10">
    <property type="entry name" value="Actin, Chain A, domain 4"/>
    <property type="match status" value="1"/>
</dbReference>
<dbReference type="Gene3D" id="2.60.34.10">
    <property type="entry name" value="Substrate Binding Domain Of DNAk, Chain A, domain 1"/>
    <property type="match status" value="1"/>
</dbReference>
<dbReference type="PRINTS" id="PR00301">
    <property type="entry name" value="HEATSHOCK70"/>
</dbReference>
<dbReference type="Pfam" id="PF00012">
    <property type="entry name" value="HSP70"/>
    <property type="match status" value="1"/>
</dbReference>
<evidence type="ECO:0000256" key="3">
    <source>
        <dbReference type="ARBA" id="ARBA00022840"/>
    </source>
</evidence>
<dbReference type="GO" id="GO:0005524">
    <property type="term" value="F:ATP binding"/>
    <property type="evidence" value="ECO:0007669"/>
    <property type="project" value="UniProtKB-KW"/>
</dbReference>
<dbReference type="EMBL" id="JH823232">
    <property type="protein sequence ID" value="EKC42462.1"/>
    <property type="molecule type" value="Genomic_DNA"/>
</dbReference>
<evidence type="ECO:0000313" key="4">
    <source>
        <dbReference type="EMBL" id="EKC42462.1"/>
    </source>
</evidence>
<dbReference type="SUPFAM" id="SSF53067">
    <property type="entry name" value="Actin-like ATPase domain"/>
    <property type="match status" value="2"/>
</dbReference>
<evidence type="ECO:0000256" key="2">
    <source>
        <dbReference type="ARBA" id="ARBA00022741"/>
    </source>
</evidence>
<dbReference type="InParanoid" id="K1QZE9"/>
<keyword evidence="3" id="KW-0067">ATP-binding</keyword>
<organism evidence="4">
    <name type="scientific">Magallana gigas</name>
    <name type="common">Pacific oyster</name>
    <name type="synonym">Crassostrea gigas</name>
    <dbReference type="NCBI Taxonomy" id="29159"/>
    <lineage>
        <taxon>Eukaryota</taxon>
        <taxon>Metazoa</taxon>
        <taxon>Spiralia</taxon>
        <taxon>Lophotrochozoa</taxon>
        <taxon>Mollusca</taxon>
        <taxon>Bivalvia</taxon>
        <taxon>Autobranchia</taxon>
        <taxon>Pteriomorphia</taxon>
        <taxon>Ostreida</taxon>
        <taxon>Ostreoidea</taxon>
        <taxon>Ostreidae</taxon>
        <taxon>Magallana</taxon>
    </lineage>
</organism>
<dbReference type="AlphaFoldDB" id="K1QZE9"/>
<dbReference type="SUPFAM" id="SSF100920">
    <property type="entry name" value="Heat shock protein 70kD (HSP70), peptide-binding domain"/>
    <property type="match status" value="1"/>
</dbReference>
<dbReference type="InterPro" id="IPR043129">
    <property type="entry name" value="ATPase_NBD"/>
</dbReference>
<comment type="similarity">
    <text evidence="1">Belongs to the heat shock protein 70 family.</text>
</comment>
<proteinExistence type="inferred from homology"/>
<gene>
    <name evidence="4" type="ORF">CGI_10011272</name>
</gene>
<sequence>MFAPEEISAMAYKMKEIAEEYLNRTVEKAVIAVPAYFNHAQRQATKDAATIAGLDVLRIITEPTAAALAFKLNKKVIEKTVLAFSFGGGSVDVSLLSIDQGVFEVVATSGDPNIGGEDFDERMMNFLLEKYKNTTGRDIRFNTHVMQKLRRDIERAKRTLSYRYETEIEIKAVENVEVSYTLTRFLFEKLNMDLFNSTLNPIKQVLKDSNTKASDVDEVILVGGSTLIPKVQQFVKEFFCGKELNRVVNLDVSVAFGAAVQGALLSGDNNIGYHGNMLVLDVNPLSLGIETDSGDMTKIIPRNSMIPTLKKETVTTNHDFQETVTINVYEGEGSKVKNNQLLGKFDLTGIQTALKGEPNIDVIFVIDVDSILTVSTVDRGTNNSIWIVGSSLIKRAEQYASMSSEFGTDFSLPDIVMAFKKFEKKSMVVVMRTDTLIRVLAQF</sequence>
<reference evidence="4" key="1">
    <citation type="journal article" date="2012" name="Nature">
        <title>The oyster genome reveals stress adaptation and complexity of shell formation.</title>
        <authorList>
            <person name="Zhang G."/>
            <person name="Fang X."/>
            <person name="Guo X."/>
            <person name="Li L."/>
            <person name="Luo R."/>
            <person name="Xu F."/>
            <person name="Yang P."/>
            <person name="Zhang L."/>
            <person name="Wang X."/>
            <person name="Qi H."/>
            <person name="Xiong Z."/>
            <person name="Que H."/>
            <person name="Xie Y."/>
            <person name="Holland P.W."/>
            <person name="Paps J."/>
            <person name="Zhu Y."/>
            <person name="Wu F."/>
            <person name="Chen Y."/>
            <person name="Wang J."/>
            <person name="Peng C."/>
            <person name="Meng J."/>
            <person name="Yang L."/>
            <person name="Liu J."/>
            <person name="Wen B."/>
            <person name="Zhang N."/>
            <person name="Huang Z."/>
            <person name="Zhu Q."/>
            <person name="Feng Y."/>
            <person name="Mount A."/>
            <person name="Hedgecock D."/>
            <person name="Xu Z."/>
            <person name="Liu Y."/>
            <person name="Domazet-Loso T."/>
            <person name="Du Y."/>
            <person name="Sun X."/>
            <person name="Zhang S."/>
            <person name="Liu B."/>
            <person name="Cheng P."/>
            <person name="Jiang X."/>
            <person name="Li J."/>
            <person name="Fan D."/>
            <person name="Wang W."/>
            <person name="Fu W."/>
            <person name="Wang T."/>
            <person name="Wang B."/>
            <person name="Zhang J."/>
            <person name="Peng Z."/>
            <person name="Li Y."/>
            <person name="Li N."/>
            <person name="Wang J."/>
            <person name="Chen M."/>
            <person name="He Y."/>
            <person name="Tan F."/>
            <person name="Song X."/>
            <person name="Zheng Q."/>
            <person name="Huang R."/>
            <person name="Yang H."/>
            <person name="Du X."/>
            <person name="Chen L."/>
            <person name="Yang M."/>
            <person name="Gaffney P.M."/>
            <person name="Wang S."/>
            <person name="Luo L."/>
            <person name="She Z."/>
            <person name="Ming Y."/>
            <person name="Huang W."/>
            <person name="Zhang S."/>
            <person name="Huang B."/>
            <person name="Zhang Y."/>
            <person name="Qu T."/>
            <person name="Ni P."/>
            <person name="Miao G."/>
            <person name="Wang J."/>
            <person name="Wang Q."/>
            <person name="Steinberg C.E."/>
            <person name="Wang H."/>
            <person name="Li N."/>
            <person name="Qian L."/>
            <person name="Zhang G."/>
            <person name="Li Y."/>
            <person name="Yang H."/>
            <person name="Liu X."/>
            <person name="Wang J."/>
            <person name="Yin Y."/>
            <person name="Wang J."/>
        </authorList>
    </citation>
    <scope>NUCLEOTIDE SEQUENCE [LARGE SCALE GENOMIC DNA]</scope>
    <source>
        <strain evidence="4">05x7-T-G4-1.051#20</strain>
    </source>
</reference>
<dbReference type="FunFam" id="3.90.640.10:FF:000030">
    <property type="entry name" value="Heat shock protein HSP70"/>
    <property type="match status" value="1"/>
</dbReference>
<keyword evidence="2" id="KW-0547">Nucleotide-binding</keyword>
<dbReference type="PANTHER" id="PTHR19375">
    <property type="entry name" value="HEAT SHOCK PROTEIN 70KDA"/>
    <property type="match status" value="1"/>
</dbReference>
<dbReference type="HOGENOM" id="CLU_005965_0_0_1"/>
<dbReference type="Gene3D" id="3.30.420.40">
    <property type="match status" value="2"/>
</dbReference>
<name>K1QZE9_MAGGI</name>
<evidence type="ECO:0000256" key="1">
    <source>
        <dbReference type="ARBA" id="ARBA00007381"/>
    </source>
</evidence>